<feature type="chain" id="PRO_5038602903" evidence="1">
    <location>
        <begin position="25"/>
        <end position="173"/>
    </location>
</feature>
<feature type="signal peptide" evidence="1">
    <location>
        <begin position="1"/>
        <end position="24"/>
    </location>
</feature>
<proteinExistence type="predicted"/>
<evidence type="ECO:0000313" key="3">
    <source>
        <dbReference type="Proteomes" id="UP000452141"/>
    </source>
</evidence>
<evidence type="ECO:0000313" key="2">
    <source>
        <dbReference type="EMBL" id="MST80213.1"/>
    </source>
</evidence>
<sequence>MKSKRISAVLIAGALLGVGATLQANTNTVSAASWGAKELYTVPKVMRGTWYYKESGKIKKTKITAHSMDGRKLYKQLPSKEYSEWFDKLHKLKSKEYNKAWKYLYKDRMEASDFKWHGHSGFVCRQWLAGASGTYITPAKRTRYGVKTRAVRFGGGAGNWLSYYAYPSRKLAK</sequence>
<dbReference type="RefSeq" id="WP_154487093.1">
    <property type="nucleotide sequence ID" value="NZ_JAQYAR010000081.1"/>
</dbReference>
<protein>
    <submittedName>
        <fullName evidence="2">Uncharacterized protein</fullName>
    </submittedName>
</protein>
<accession>A0A844FPQ2</accession>
<dbReference type="Proteomes" id="UP000452141">
    <property type="component" value="Unassembled WGS sequence"/>
</dbReference>
<gene>
    <name evidence="2" type="ORF">FYJ61_07070</name>
</gene>
<dbReference type="EMBL" id="VUMW01000020">
    <property type="protein sequence ID" value="MST80213.1"/>
    <property type="molecule type" value="Genomic_DNA"/>
</dbReference>
<comment type="caution">
    <text evidence="2">The sequence shown here is derived from an EMBL/GenBank/DDBJ whole genome shotgun (WGS) entry which is preliminary data.</text>
</comment>
<organism evidence="2 3">
    <name type="scientific">Lactobacillus equicursoris</name>
    <dbReference type="NCBI Taxonomy" id="420645"/>
    <lineage>
        <taxon>Bacteria</taxon>
        <taxon>Bacillati</taxon>
        <taxon>Bacillota</taxon>
        <taxon>Bacilli</taxon>
        <taxon>Lactobacillales</taxon>
        <taxon>Lactobacillaceae</taxon>
        <taxon>Lactobacillus</taxon>
    </lineage>
</organism>
<evidence type="ECO:0000256" key="1">
    <source>
        <dbReference type="SAM" id="SignalP"/>
    </source>
</evidence>
<name>A0A844FPQ2_9LACO</name>
<dbReference type="AlphaFoldDB" id="A0A844FPQ2"/>
<reference evidence="2 3" key="1">
    <citation type="submission" date="2019-08" db="EMBL/GenBank/DDBJ databases">
        <title>In-depth cultivation of the pig gut microbiome towards novel bacterial diversity and tailored functional studies.</title>
        <authorList>
            <person name="Wylensek D."/>
            <person name="Hitch T.C.A."/>
            <person name="Clavel T."/>
        </authorList>
    </citation>
    <scope>NUCLEOTIDE SEQUENCE [LARGE SCALE GENOMIC DNA]</scope>
    <source>
        <strain evidence="2 3">WCA-470BD-2E</strain>
    </source>
</reference>
<keyword evidence="1" id="KW-0732">Signal</keyword>